<protein>
    <submittedName>
        <fullName evidence="1">Uncharacterized protein</fullName>
    </submittedName>
</protein>
<dbReference type="EMBL" id="OD005234">
    <property type="protein sequence ID" value="CAD7411251.1"/>
    <property type="molecule type" value="Genomic_DNA"/>
</dbReference>
<organism evidence="1">
    <name type="scientific">Timema poppense</name>
    <name type="common">Walking stick</name>
    <dbReference type="NCBI Taxonomy" id="170557"/>
    <lineage>
        <taxon>Eukaryota</taxon>
        <taxon>Metazoa</taxon>
        <taxon>Ecdysozoa</taxon>
        <taxon>Arthropoda</taxon>
        <taxon>Hexapoda</taxon>
        <taxon>Insecta</taxon>
        <taxon>Pterygota</taxon>
        <taxon>Neoptera</taxon>
        <taxon>Polyneoptera</taxon>
        <taxon>Phasmatodea</taxon>
        <taxon>Timematodea</taxon>
        <taxon>Timematoidea</taxon>
        <taxon>Timematidae</taxon>
        <taxon>Timema</taxon>
    </lineage>
</organism>
<accession>A0A7R9H818</accession>
<name>A0A7R9H818_TIMPO</name>
<reference evidence="1" key="1">
    <citation type="submission" date="2020-11" db="EMBL/GenBank/DDBJ databases">
        <authorList>
            <person name="Tran Van P."/>
        </authorList>
    </citation>
    <scope>NUCLEOTIDE SEQUENCE</scope>
</reference>
<gene>
    <name evidence="1" type="ORF">TPSB3V08_LOCUS7767</name>
</gene>
<proteinExistence type="predicted"/>
<evidence type="ECO:0000313" key="1">
    <source>
        <dbReference type="EMBL" id="CAD7411251.1"/>
    </source>
</evidence>
<dbReference type="AlphaFoldDB" id="A0A7R9H818"/>
<sequence>MSFDTESYMQLCRLCASYQAIKMEIYGKEGTGRNLVEKIEICLPFKWYTTLSKAPTTVSRFRRVHGGPKENDSTLTECSVYSPHLQVLGPYRSLEVGSTLTY</sequence>